<dbReference type="Gene3D" id="3.90.70.10">
    <property type="entry name" value="Cysteine proteinases"/>
    <property type="match status" value="1"/>
</dbReference>
<name>A0A8J2YUK2_9PROT</name>
<dbReference type="Proteomes" id="UP000646365">
    <property type="component" value="Unassembled WGS sequence"/>
</dbReference>
<dbReference type="GO" id="GO:0016020">
    <property type="term" value="C:membrane"/>
    <property type="evidence" value="ECO:0007669"/>
    <property type="project" value="InterPro"/>
</dbReference>
<protein>
    <recommendedName>
        <fullName evidence="1">Peptidase C39 domain-containing protein</fullName>
    </recommendedName>
</protein>
<dbReference type="InterPro" id="IPR005074">
    <property type="entry name" value="Peptidase_C39"/>
</dbReference>
<dbReference type="EMBL" id="BMJQ01000006">
    <property type="protein sequence ID" value="GGF19991.1"/>
    <property type="molecule type" value="Genomic_DNA"/>
</dbReference>
<gene>
    <name evidence="2" type="ORF">GCM10011611_27490</name>
</gene>
<accession>A0A8J2YUK2</accession>
<evidence type="ECO:0000313" key="3">
    <source>
        <dbReference type="Proteomes" id="UP000646365"/>
    </source>
</evidence>
<dbReference type="RefSeq" id="WP_229743711.1">
    <property type="nucleotide sequence ID" value="NZ_BMJQ01000006.1"/>
</dbReference>
<dbReference type="Pfam" id="PF03412">
    <property type="entry name" value="Peptidase_C39"/>
    <property type="match status" value="1"/>
</dbReference>
<dbReference type="GO" id="GO:0008233">
    <property type="term" value="F:peptidase activity"/>
    <property type="evidence" value="ECO:0007669"/>
    <property type="project" value="InterPro"/>
</dbReference>
<dbReference type="AlphaFoldDB" id="A0A8J2YUK2"/>
<organism evidence="2 3">
    <name type="scientific">Aliidongia dinghuensis</name>
    <dbReference type="NCBI Taxonomy" id="1867774"/>
    <lineage>
        <taxon>Bacteria</taxon>
        <taxon>Pseudomonadati</taxon>
        <taxon>Pseudomonadota</taxon>
        <taxon>Alphaproteobacteria</taxon>
        <taxon>Rhodospirillales</taxon>
        <taxon>Dongiaceae</taxon>
        <taxon>Aliidongia</taxon>
    </lineage>
</organism>
<reference evidence="2" key="1">
    <citation type="journal article" date="2014" name="Int. J. Syst. Evol. Microbiol.">
        <title>Complete genome sequence of Corynebacterium casei LMG S-19264T (=DSM 44701T), isolated from a smear-ripened cheese.</title>
        <authorList>
            <consortium name="US DOE Joint Genome Institute (JGI-PGF)"/>
            <person name="Walter F."/>
            <person name="Albersmeier A."/>
            <person name="Kalinowski J."/>
            <person name="Ruckert C."/>
        </authorList>
    </citation>
    <scope>NUCLEOTIDE SEQUENCE</scope>
    <source>
        <strain evidence="2">CGMCC 1.15725</strain>
    </source>
</reference>
<dbReference type="PROSITE" id="PS50990">
    <property type="entry name" value="PEPTIDASE_C39"/>
    <property type="match status" value="1"/>
</dbReference>
<dbReference type="GO" id="GO:0005524">
    <property type="term" value="F:ATP binding"/>
    <property type="evidence" value="ECO:0007669"/>
    <property type="project" value="InterPro"/>
</dbReference>
<evidence type="ECO:0000259" key="1">
    <source>
        <dbReference type="PROSITE" id="PS50990"/>
    </source>
</evidence>
<feature type="domain" description="Peptidase C39" evidence="1">
    <location>
        <begin position="67"/>
        <end position="202"/>
    </location>
</feature>
<dbReference type="GO" id="GO:0006508">
    <property type="term" value="P:proteolysis"/>
    <property type="evidence" value="ECO:0007669"/>
    <property type="project" value="InterPro"/>
</dbReference>
<keyword evidence="3" id="KW-1185">Reference proteome</keyword>
<comment type="caution">
    <text evidence="2">The sequence shown here is derived from an EMBL/GenBank/DDBJ whole genome shotgun (WGS) entry which is preliminary data.</text>
</comment>
<reference evidence="2" key="2">
    <citation type="submission" date="2020-09" db="EMBL/GenBank/DDBJ databases">
        <authorList>
            <person name="Sun Q."/>
            <person name="Zhou Y."/>
        </authorList>
    </citation>
    <scope>NUCLEOTIDE SEQUENCE</scope>
    <source>
        <strain evidence="2">CGMCC 1.15725</strain>
    </source>
</reference>
<proteinExistence type="predicted"/>
<sequence>MNGTAQISIDRQPASVGARLVSGARSILRAILGVGLSLLAGTAAAQEIGQGPVRSVLEMRQQSAVVQKFDLSCGAAALATILRYQFGDPVTEREVAAGLIRRKEYIEHPELVRAREGFSLLDMKRYVDGRGYRGIGYGGLDFSDLVTMAPVIVPISPIGYNHFVVFRGTLGDKVLLADPAFGNRTMPVEKFQRVWIDFPKIGHVGFVVTIAGMPFPPGELAPHAEEYIAPADDAVREILFHH</sequence>
<evidence type="ECO:0000313" key="2">
    <source>
        <dbReference type="EMBL" id="GGF19991.1"/>
    </source>
</evidence>